<feature type="region of interest" description="Disordered" evidence="1">
    <location>
        <begin position="180"/>
        <end position="208"/>
    </location>
</feature>
<feature type="region of interest" description="Disordered" evidence="1">
    <location>
        <begin position="1"/>
        <end position="154"/>
    </location>
</feature>
<name>A0A2C9LIG1_BIOGL</name>
<evidence type="ECO:0000256" key="1">
    <source>
        <dbReference type="SAM" id="MobiDB-lite"/>
    </source>
</evidence>
<proteinExistence type="predicted"/>
<organism evidence="3 4">
    <name type="scientific">Biomphalaria glabrata</name>
    <name type="common">Bloodfluke planorb</name>
    <name type="synonym">Freshwater snail</name>
    <dbReference type="NCBI Taxonomy" id="6526"/>
    <lineage>
        <taxon>Eukaryota</taxon>
        <taxon>Metazoa</taxon>
        <taxon>Spiralia</taxon>
        <taxon>Lophotrochozoa</taxon>
        <taxon>Mollusca</taxon>
        <taxon>Gastropoda</taxon>
        <taxon>Heterobranchia</taxon>
        <taxon>Euthyneura</taxon>
        <taxon>Panpulmonata</taxon>
        <taxon>Hygrophila</taxon>
        <taxon>Lymnaeoidea</taxon>
        <taxon>Planorbidae</taxon>
        <taxon>Biomphalaria</taxon>
    </lineage>
</organism>
<feature type="domain" description="3-beta hydroxysteroid dehydrogenase/isomerase" evidence="2">
    <location>
        <begin position="217"/>
        <end position="312"/>
    </location>
</feature>
<dbReference type="STRING" id="6526.A0A2C9LIG1"/>
<feature type="compositionally biased region" description="Basic and acidic residues" evidence="1">
    <location>
        <begin position="82"/>
        <end position="94"/>
    </location>
</feature>
<dbReference type="InterPro" id="IPR036291">
    <property type="entry name" value="NAD(P)-bd_dom_sf"/>
</dbReference>
<sequence length="418" mass="45875">MEFYLADSGPGGLPCRSDLGDEKEARLRGQPLSDSITEADGINGVLQEETRDAGSESVSESDSRSATRKTDEPATPLGGEGEQARKEDMDRDHWPTSSGVDLTETRQAEDENTVKSHSEETMSRRPLYDNGMPAKDVSPMPAEPTTSPERQAEYDTQQTNLHEGMRQRDARDDAPIPMARPFPDDAGVHPLRTTESPATLTPTVEPDRLQGGGDIVVVTGGSGFLGQHIVKQIHERASHVSEIWIYDVKKFERKLDYQETKKVKYIEGSVTDAKFLAHSLKGATSVIHVAGLISWGTFPDFQGMEEVNVKVLNKSSTNCLTKESSLLVCPNRLQPLENAPCLSYLACYVMRGIPIFCYNAAMIPVYRGAECSLLGNTSQFENFSGEAWNTPVDSSVIQVEHAANAMIRIINSNPDAKD</sequence>
<accession>A0A2C9LIG1</accession>
<feature type="compositionally biased region" description="Basic and acidic residues" evidence="1">
    <location>
        <begin position="61"/>
        <end position="72"/>
    </location>
</feature>
<feature type="compositionally biased region" description="Polar residues" evidence="1">
    <location>
        <begin position="144"/>
        <end position="154"/>
    </location>
</feature>
<feature type="compositionally biased region" description="Polar residues" evidence="1">
    <location>
        <begin position="193"/>
        <end position="202"/>
    </location>
</feature>
<feature type="compositionally biased region" description="Basic and acidic residues" evidence="1">
    <location>
        <begin position="18"/>
        <end position="27"/>
    </location>
</feature>
<evidence type="ECO:0000313" key="4">
    <source>
        <dbReference type="Proteomes" id="UP000076420"/>
    </source>
</evidence>
<dbReference type="RefSeq" id="XP_013072235.2">
    <property type="nucleotide sequence ID" value="XM_013216781.2"/>
</dbReference>
<dbReference type="Gene3D" id="3.40.50.720">
    <property type="entry name" value="NAD(P)-binding Rossmann-like Domain"/>
    <property type="match status" value="1"/>
</dbReference>
<dbReference type="VEuPathDB" id="VectorBase:BGLB031316"/>
<dbReference type="OrthoDB" id="2735536at2759"/>
<feature type="compositionally biased region" description="Basic and acidic residues" evidence="1">
    <location>
        <begin position="103"/>
        <end position="127"/>
    </location>
</feature>
<evidence type="ECO:0000313" key="3">
    <source>
        <dbReference type="EnsemblMetazoa" id="BGLB031316-PA"/>
    </source>
</evidence>
<dbReference type="SUPFAM" id="SSF51735">
    <property type="entry name" value="NAD(P)-binding Rossmann-fold domains"/>
    <property type="match status" value="1"/>
</dbReference>
<dbReference type="GO" id="GO:0016616">
    <property type="term" value="F:oxidoreductase activity, acting on the CH-OH group of donors, NAD or NADP as acceptor"/>
    <property type="evidence" value="ECO:0007669"/>
    <property type="project" value="InterPro"/>
</dbReference>
<dbReference type="AlphaFoldDB" id="A0A2C9LIG1"/>
<dbReference type="Pfam" id="PF01073">
    <property type="entry name" value="3Beta_HSD"/>
    <property type="match status" value="1"/>
</dbReference>
<gene>
    <name evidence="3" type="primary">106059220</name>
</gene>
<dbReference type="VEuPathDB" id="VectorBase:BGLAX_049559"/>
<dbReference type="InterPro" id="IPR002225">
    <property type="entry name" value="3Beta_OHSteriod_DH/Estase"/>
</dbReference>
<protein>
    <recommendedName>
        <fullName evidence="2">3-beta hydroxysteroid dehydrogenase/isomerase domain-containing protein</fullName>
    </recommendedName>
</protein>
<dbReference type="VEuPathDB" id="VectorBase:BGLAX_047651"/>
<evidence type="ECO:0000259" key="2">
    <source>
        <dbReference type="Pfam" id="PF01073"/>
    </source>
</evidence>
<dbReference type="EnsemblMetazoa" id="BGLB031316-RA">
    <property type="protein sequence ID" value="BGLB031316-PA"/>
    <property type="gene ID" value="BGLB031316"/>
</dbReference>
<dbReference type="KEGG" id="bgt:106059220"/>
<dbReference type="GO" id="GO:0006694">
    <property type="term" value="P:steroid biosynthetic process"/>
    <property type="evidence" value="ECO:0007669"/>
    <property type="project" value="InterPro"/>
</dbReference>
<reference evidence="3" key="1">
    <citation type="submission" date="2020-05" db="UniProtKB">
        <authorList>
            <consortium name="EnsemblMetazoa"/>
        </authorList>
    </citation>
    <scope>IDENTIFICATION</scope>
    <source>
        <strain evidence="3">BB02</strain>
    </source>
</reference>
<dbReference type="Proteomes" id="UP000076420">
    <property type="component" value="Unassembled WGS sequence"/>
</dbReference>